<evidence type="ECO:0000256" key="1">
    <source>
        <dbReference type="SAM" id="MobiDB-lite"/>
    </source>
</evidence>
<evidence type="ECO:0000313" key="3">
    <source>
        <dbReference type="Proteomes" id="UP000289152"/>
    </source>
</evidence>
<dbReference type="Proteomes" id="UP000289152">
    <property type="component" value="Unassembled WGS sequence"/>
</dbReference>
<organism evidence="2 3">
    <name type="scientific">Tremella mesenterica</name>
    <name type="common">Jelly fungus</name>
    <dbReference type="NCBI Taxonomy" id="5217"/>
    <lineage>
        <taxon>Eukaryota</taxon>
        <taxon>Fungi</taxon>
        <taxon>Dikarya</taxon>
        <taxon>Basidiomycota</taxon>
        <taxon>Agaricomycotina</taxon>
        <taxon>Tremellomycetes</taxon>
        <taxon>Tremellales</taxon>
        <taxon>Tremellaceae</taxon>
        <taxon>Tremella</taxon>
    </lineage>
</organism>
<feature type="region of interest" description="Disordered" evidence="1">
    <location>
        <begin position="1"/>
        <end position="20"/>
    </location>
</feature>
<sequence length="261" mass="30419">MNQTSHPPIQPDEWTHGDPLYTRHPLSTNIESLHHYCEANVERSDPTWIKLHDVDSEEFRHSSILFLAKEPGIYWQFKRTELDSGNVQSMIDDIAGPLLDEEGSYGLEEYWSDEEEEEGEIGQTEHMEDINDPDESEGREEFASRLLEEDLLIRREDHSYENQSVTRTLACAWSKSSTYLRTADDSTVRIQIFKNPPDRENPAWVLMRDKVDTQGYFERCGQPIHSLYDFTIDRKVYDTKLEKLEELEREGDQAEVATSSD</sequence>
<keyword evidence="3" id="KW-1185">Reference proteome</keyword>
<dbReference type="InParanoid" id="A0A4V1M3K2"/>
<name>A0A4V1M3K2_TREME</name>
<protein>
    <submittedName>
        <fullName evidence="2">Uncharacterized protein</fullName>
    </submittedName>
</protein>
<accession>A0A4V1M3K2</accession>
<reference evidence="2 3" key="1">
    <citation type="submission" date="2016-06" db="EMBL/GenBank/DDBJ databases">
        <title>Evolution of pathogenesis and genome organization in the Tremellales.</title>
        <authorList>
            <person name="Cuomo C."/>
            <person name="Litvintseva A."/>
            <person name="Heitman J."/>
            <person name="Chen Y."/>
            <person name="Sun S."/>
            <person name="Springer D."/>
            <person name="Dromer F."/>
            <person name="Young S."/>
            <person name="Zeng Q."/>
            <person name="Chapman S."/>
            <person name="Gujja S."/>
            <person name="Saif S."/>
            <person name="Birren B."/>
        </authorList>
    </citation>
    <scope>NUCLEOTIDE SEQUENCE [LARGE SCALE GENOMIC DNA]</scope>
    <source>
        <strain evidence="2 3">ATCC 28783</strain>
    </source>
</reference>
<gene>
    <name evidence="2" type="ORF">M231_05609</name>
</gene>
<dbReference type="AlphaFoldDB" id="A0A4V1M3K2"/>
<comment type="caution">
    <text evidence="2">The sequence shown here is derived from an EMBL/GenBank/DDBJ whole genome shotgun (WGS) entry which is preliminary data.</text>
</comment>
<dbReference type="EMBL" id="SDIL01000076">
    <property type="protein sequence ID" value="RXK37157.1"/>
    <property type="molecule type" value="Genomic_DNA"/>
</dbReference>
<proteinExistence type="predicted"/>
<evidence type="ECO:0000313" key="2">
    <source>
        <dbReference type="EMBL" id="RXK37157.1"/>
    </source>
</evidence>